<proteinExistence type="predicted"/>
<accession>A0A0H5Q9P1</accession>
<protein>
    <recommendedName>
        <fullName evidence="1">Integrase catalytic domain-containing protein</fullName>
    </recommendedName>
</protein>
<dbReference type="InterPro" id="IPR025948">
    <property type="entry name" value="HTH-like_dom"/>
</dbReference>
<evidence type="ECO:0000313" key="2">
    <source>
        <dbReference type="EMBL" id="CRY98100.1"/>
    </source>
</evidence>
<dbReference type="Pfam" id="PF00665">
    <property type="entry name" value="rve"/>
    <property type="match status" value="1"/>
</dbReference>
<dbReference type="InterPro" id="IPR048020">
    <property type="entry name" value="Transpos_IS3"/>
</dbReference>
<dbReference type="GO" id="GO:0003676">
    <property type="term" value="F:nucleic acid binding"/>
    <property type="evidence" value="ECO:0007669"/>
    <property type="project" value="InterPro"/>
</dbReference>
<dbReference type="NCBIfam" id="NF033516">
    <property type="entry name" value="transpos_IS3"/>
    <property type="match status" value="1"/>
</dbReference>
<dbReference type="InterPro" id="IPR012337">
    <property type="entry name" value="RNaseH-like_sf"/>
</dbReference>
<feature type="domain" description="Integrase catalytic" evidence="1">
    <location>
        <begin position="108"/>
        <end position="268"/>
    </location>
</feature>
<dbReference type="SUPFAM" id="SSF53098">
    <property type="entry name" value="Ribonuclease H-like"/>
    <property type="match status" value="1"/>
</dbReference>
<dbReference type="InterPro" id="IPR050900">
    <property type="entry name" value="Transposase_IS3/IS150/IS904"/>
</dbReference>
<dbReference type="AlphaFoldDB" id="A0A0H5Q9P1"/>
<name>A0A0H5Q9P1_9ZZZZ</name>
<sequence>MSQDIKLSLNKQLEVLSLSKGTYYYEPKGESEYNETVMKEIDRIHTDNPARGVLGTVLDLIALNFIVGPKRIRRLMRKMRIIAVQPRRNLTHGANAKYIKPYLLRGLKVDHPGQVWSIDITYIPMEKGFMYLTAIIDVYSRAIVAWGLHNTLDGANSIEVLDEAVRLYGAPEIINSDQGCQYTSKDWTEACEKYGITMSMDGRGRAKDNIWIERFWRTLKMEYVYLNPAANVIDLREGISGFIEYYNHRRHHQGIDGKVPWELFLAAA</sequence>
<dbReference type="EMBL" id="LN854337">
    <property type="protein sequence ID" value="CRY98100.1"/>
    <property type="molecule type" value="Genomic_DNA"/>
</dbReference>
<dbReference type="Pfam" id="PF13276">
    <property type="entry name" value="HTH_21"/>
    <property type="match status" value="1"/>
</dbReference>
<dbReference type="Gene3D" id="3.30.420.10">
    <property type="entry name" value="Ribonuclease H-like superfamily/Ribonuclease H"/>
    <property type="match status" value="1"/>
</dbReference>
<dbReference type="InterPro" id="IPR036397">
    <property type="entry name" value="RNaseH_sf"/>
</dbReference>
<dbReference type="PANTHER" id="PTHR46889">
    <property type="entry name" value="TRANSPOSASE INSF FOR INSERTION SEQUENCE IS3B-RELATED"/>
    <property type="match status" value="1"/>
</dbReference>
<dbReference type="PROSITE" id="PS50994">
    <property type="entry name" value="INTEGRASE"/>
    <property type="match status" value="1"/>
</dbReference>
<dbReference type="GO" id="GO:0015074">
    <property type="term" value="P:DNA integration"/>
    <property type="evidence" value="ECO:0007669"/>
    <property type="project" value="InterPro"/>
</dbReference>
<evidence type="ECO:0000259" key="1">
    <source>
        <dbReference type="PROSITE" id="PS50994"/>
    </source>
</evidence>
<reference evidence="2" key="2">
    <citation type="submission" date="2015-07" db="EMBL/GenBank/DDBJ databases">
        <title>Plasmids, circular viruses and viroids from rat gut.</title>
        <authorList>
            <person name="Jorgensen T.J."/>
            <person name="Hansen M.A."/>
            <person name="Xu Z."/>
            <person name="Tabak M.A."/>
            <person name="Sorensen S.J."/>
            <person name="Hansen L.H."/>
        </authorList>
    </citation>
    <scope>NUCLEOTIDE SEQUENCE</scope>
    <source>
        <strain evidence="2">RGRH1842</strain>
    </source>
</reference>
<dbReference type="InterPro" id="IPR001584">
    <property type="entry name" value="Integrase_cat-core"/>
</dbReference>
<dbReference type="PANTHER" id="PTHR46889:SF5">
    <property type="entry name" value="INTEGRASE PROTEIN"/>
    <property type="match status" value="1"/>
</dbReference>
<organism evidence="2">
    <name type="scientific">uncultured prokaryote</name>
    <dbReference type="NCBI Taxonomy" id="198431"/>
    <lineage>
        <taxon>unclassified sequences</taxon>
        <taxon>environmental samples</taxon>
    </lineage>
</organism>
<reference evidence="2" key="1">
    <citation type="submission" date="2015-06" db="EMBL/GenBank/DDBJ databases">
        <authorList>
            <person name="Joergensen T."/>
        </authorList>
    </citation>
    <scope>NUCLEOTIDE SEQUENCE</scope>
    <source>
        <strain evidence="2">RGRH1842</strain>
    </source>
</reference>